<evidence type="ECO:0000313" key="11">
    <source>
        <dbReference type="EMBL" id="MDP8566816.1"/>
    </source>
</evidence>
<dbReference type="Pfam" id="PF02687">
    <property type="entry name" value="FtsX"/>
    <property type="match status" value="1"/>
</dbReference>
<dbReference type="EMBL" id="JAVCAP010000004">
    <property type="protein sequence ID" value="MDP8566816.1"/>
    <property type="molecule type" value="Genomic_DNA"/>
</dbReference>
<feature type="transmembrane region" description="Helical" evidence="8">
    <location>
        <begin position="36"/>
        <end position="62"/>
    </location>
</feature>
<evidence type="ECO:0000256" key="1">
    <source>
        <dbReference type="ARBA" id="ARBA00004651"/>
    </source>
</evidence>
<evidence type="ECO:0000259" key="9">
    <source>
        <dbReference type="Pfam" id="PF02687"/>
    </source>
</evidence>
<dbReference type="RefSeq" id="WP_306388520.1">
    <property type="nucleotide sequence ID" value="NZ_JAVCAP010000004.1"/>
</dbReference>
<dbReference type="PANTHER" id="PTHR30489">
    <property type="entry name" value="LIPOPROTEIN-RELEASING SYSTEM TRANSMEMBRANE PROTEIN LOLE"/>
    <property type="match status" value="1"/>
</dbReference>
<evidence type="ECO:0000256" key="7">
    <source>
        <dbReference type="ARBA" id="ARBA00023136"/>
    </source>
</evidence>
<evidence type="ECO:0000256" key="8">
    <source>
        <dbReference type="SAM" id="Phobius"/>
    </source>
</evidence>
<accession>A0ABT9JRS8</accession>
<sequence length="435" mass="47615">MKNVYLSALLDRLVQRLPYEWWIGWRYTRAKRHNHFISFISLTSMVGIALGVMALIVVLSVMNGFQEELRNRILGVASHIEVRGYDAGLPAWAAVQQQIRALPAKSVSSKIEGVAPYVLAQGMLTYDQAVQGVLIRGVLPDQEATVSDLSSQMKAGRLQGLQPGAFNIVLGADLAQALGVHIGDKVVLMAPQGQVTPAGLVPRIKQFNVTGIFQVGMYEYDAGLALIHLADAAKLYRMGDQVSGLRLKLADLFMADRVSRELVQALGPNYYVTDWTQQHANFFKAIQLEKRVMFIILALIVAVAAFNIVSTLVMAVTDKRADIAILRTMGATPQAIRWMFVVQGAMIGVIGTVSGALLGVLLALNIETVVPWIERTFNVQFLAKDVYYISDLPSKLMWSDVGTIVALSIVLSLVATLYPSARAASMNPAEALRYD</sequence>
<keyword evidence="7 8" id="KW-0472">Membrane</keyword>
<proteinExistence type="inferred from homology"/>
<feature type="transmembrane region" description="Helical" evidence="8">
    <location>
        <begin position="338"/>
        <end position="364"/>
    </location>
</feature>
<name>A0ABT9JRS8_9PROT</name>
<dbReference type="Proteomes" id="UP001225906">
    <property type="component" value="Unassembled WGS sequence"/>
</dbReference>
<dbReference type="InterPro" id="IPR051447">
    <property type="entry name" value="Lipoprotein-release_system"/>
</dbReference>
<protein>
    <submittedName>
        <fullName evidence="11">Lipoprotein-releasing ABC transporter permease subunit</fullName>
    </submittedName>
</protein>
<dbReference type="InterPro" id="IPR025857">
    <property type="entry name" value="MacB_PCD"/>
</dbReference>
<feature type="transmembrane region" description="Helical" evidence="8">
    <location>
        <begin position="292"/>
        <end position="317"/>
    </location>
</feature>
<reference evidence="12" key="1">
    <citation type="journal article" date="2019" name="Int. J. Syst. Evol. Microbiol.">
        <title>The Global Catalogue of Microorganisms (GCM) 10K type strain sequencing project: providing services to taxonomists for standard genome sequencing and annotation.</title>
        <authorList>
            <consortium name="The Broad Institute Genomics Platform"/>
            <consortium name="The Broad Institute Genome Sequencing Center for Infectious Disease"/>
            <person name="Wu L."/>
            <person name="Ma J."/>
        </authorList>
    </citation>
    <scope>NUCLEOTIDE SEQUENCE [LARGE SCALE GENOMIC DNA]</scope>
    <source>
        <strain evidence="12">VKM B-3159</strain>
    </source>
</reference>
<dbReference type="InterPro" id="IPR003838">
    <property type="entry name" value="ABC3_permease_C"/>
</dbReference>
<dbReference type="Pfam" id="PF12704">
    <property type="entry name" value="MacB_PCD"/>
    <property type="match status" value="1"/>
</dbReference>
<comment type="similarity">
    <text evidence="2">Belongs to the ABC-4 integral membrane protein family. LolC/E subfamily.</text>
</comment>
<feature type="transmembrane region" description="Helical" evidence="8">
    <location>
        <begin position="396"/>
        <end position="418"/>
    </location>
</feature>
<keyword evidence="5 8" id="KW-0812">Transmembrane</keyword>
<comment type="caution">
    <text evidence="11">The sequence shown here is derived from an EMBL/GenBank/DDBJ whole genome shotgun (WGS) entry which is preliminary data.</text>
</comment>
<keyword evidence="11" id="KW-0449">Lipoprotein</keyword>
<keyword evidence="6 8" id="KW-1133">Transmembrane helix</keyword>
<feature type="domain" description="MacB-like periplasmic core" evidence="10">
    <location>
        <begin position="41"/>
        <end position="264"/>
    </location>
</feature>
<evidence type="ECO:0000256" key="2">
    <source>
        <dbReference type="ARBA" id="ARBA00005236"/>
    </source>
</evidence>
<evidence type="ECO:0000256" key="3">
    <source>
        <dbReference type="ARBA" id="ARBA00022448"/>
    </source>
</evidence>
<organism evidence="11 12">
    <name type="scientific">Methylophilus aquaticus</name>
    <dbReference type="NCBI Taxonomy" id="1971610"/>
    <lineage>
        <taxon>Bacteria</taxon>
        <taxon>Pseudomonadati</taxon>
        <taxon>Pseudomonadota</taxon>
        <taxon>Betaproteobacteria</taxon>
        <taxon>Nitrosomonadales</taxon>
        <taxon>Methylophilaceae</taxon>
        <taxon>Methylophilus</taxon>
    </lineage>
</organism>
<evidence type="ECO:0000313" key="12">
    <source>
        <dbReference type="Proteomes" id="UP001225906"/>
    </source>
</evidence>
<keyword evidence="12" id="KW-1185">Reference proteome</keyword>
<dbReference type="PANTHER" id="PTHR30489:SF0">
    <property type="entry name" value="LIPOPROTEIN-RELEASING SYSTEM TRANSMEMBRANE PROTEIN LOLE"/>
    <property type="match status" value="1"/>
</dbReference>
<evidence type="ECO:0000256" key="5">
    <source>
        <dbReference type="ARBA" id="ARBA00022692"/>
    </source>
</evidence>
<evidence type="ECO:0000256" key="4">
    <source>
        <dbReference type="ARBA" id="ARBA00022475"/>
    </source>
</evidence>
<gene>
    <name evidence="11" type="ORF">Q9291_03030</name>
</gene>
<dbReference type="NCBIfam" id="TIGR02212">
    <property type="entry name" value="lolCE"/>
    <property type="match status" value="1"/>
</dbReference>
<evidence type="ECO:0000256" key="6">
    <source>
        <dbReference type="ARBA" id="ARBA00022989"/>
    </source>
</evidence>
<keyword evidence="4" id="KW-1003">Cell membrane</keyword>
<keyword evidence="3" id="KW-0813">Transport</keyword>
<comment type="subcellular location">
    <subcellularLocation>
        <location evidence="1">Cell membrane</location>
        <topology evidence="1">Multi-pass membrane protein</topology>
    </subcellularLocation>
</comment>
<dbReference type="InterPro" id="IPR011925">
    <property type="entry name" value="LolCE_TM"/>
</dbReference>
<feature type="domain" description="ABC3 transporter permease C-terminal" evidence="9">
    <location>
        <begin position="294"/>
        <end position="428"/>
    </location>
</feature>
<evidence type="ECO:0000259" key="10">
    <source>
        <dbReference type="Pfam" id="PF12704"/>
    </source>
</evidence>